<protein>
    <submittedName>
        <fullName evidence="1">Stability/partitioning determinant</fullName>
    </submittedName>
</protein>
<dbReference type="OrthoDB" id="8369750at2"/>
<reference evidence="1 2" key="1">
    <citation type="submission" date="2019-01" db="EMBL/GenBank/DDBJ databases">
        <authorList>
            <person name="Chen W.-M."/>
        </authorList>
    </citation>
    <scope>NUCLEOTIDE SEQUENCE [LARGE SCALE GENOMIC DNA]</scope>
    <source>
        <strain evidence="1 2">CCP-7</strain>
    </source>
</reference>
<organism evidence="1 2">
    <name type="scientific">Sphingomonas crocodyli</name>
    <dbReference type="NCBI Taxonomy" id="1979270"/>
    <lineage>
        <taxon>Bacteria</taxon>
        <taxon>Pseudomonadati</taxon>
        <taxon>Pseudomonadota</taxon>
        <taxon>Alphaproteobacteria</taxon>
        <taxon>Sphingomonadales</taxon>
        <taxon>Sphingomonadaceae</taxon>
        <taxon>Sphingomonas</taxon>
    </lineage>
</organism>
<comment type="caution">
    <text evidence="1">The sequence shown here is derived from an EMBL/GenBank/DDBJ whole genome shotgun (WGS) entry which is preliminary data.</text>
</comment>
<proteinExistence type="predicted"/>
<name>A0A437LY45_9SPHN</name>
<dbReference type="EMBL" id="SACN01000003">
    <property type="protein sequence ID" value="RVT90320.1"/>
    <property type="molecule type" value="Genomic_DNA"/>
</dbReference>
<dbReference type="RefSeq" id="WP_127745577.1">
    <property type="nucleotide sequence ID" value="NZ_SACN01000003.1"/>
</dbReference>
<evidence type="ECO:0000313" key="2">
    <source>
        <dbReference type="Proteomes" id="UP000282971"/>
    </source>
</evidence>
<evidence type="ECO:0000313" key="1">
    <source>
        <dbReference type="EMBL" id="RVT90320.1"/>
    </source>
</evidence>
<accession>A0A437LY45</accession>
<sequence>MSEAPQRRRLLAGLTDAPKAVPAALPEERIAEAAVRHGFSAPPSIEAPPAEALPATITLRRNRHSAGRTEQFNVRLRPDTLEMIYGEANDRNIPLAQVLEEAMAALKAGRG</sequence>
<dbReference type="AlphaFoldDB" id="A0A437LY45"/>
<gene>
    <name evidence="1" type="ORF">EOD43_18800</name>
</gene>
<keyword evidence="2" id="KW-1185">Reference proteome</keyword>
<dbReference type="Proteomes" id="UP000282971">
    <property type="component" value="Unassembled WGS sequence"/>
</dbReference>